<keyword evidence="2" id="KW-1185">Reference proteome</keyword>
<organism evidence="1 2">
    <name type="scientific">Pollutimonas bauzanensis</name>
    <dbReference type="NCBI Taxonomy" id="658167"/>
    <lineage>
        <taxon>Bacteria</taxon>
        <taxon>Pseudomonadati</taxon>
        <taxon>Pseudomonadota</taxon>
        <taxon>Betaproteobacteria</taxon>
        <taxon>Burkholderiales</taxon>
        <taxon>Alcaligenaceae</taxon>
        <taxon>Pollutimonas</taxon>
    </lineage>
</organism>
<protein>
    <submittedName>
        <fullName evidence="1">Uncharacterized protein</fullName>
    </submittedName>
</protein>
<dbReference type="Proteomes" id="UP000184226">
    <property type="component" value="Unassembled WGS sequence"/>
</dbReference>
<proteinExistence type="predicted"/>
<accession>A0A1M5Z3J8</accession>
<name>A0A1M5Z3J8_9BURK</name>
<sequence>MRGMHALRHGCSRRLGQKTTTGLMMPRGVFINFCEQAAWRPALQSTQCGVEKIVAGLSFGRAIQLPGVRLAQADGASYRLETGFSVVIPSVNGNGSGDSPSPHNCPGEKYVAGRIAPARQDPHPHVEIQASGPKVPGLAAVNACEQEETGFALLRYIGSNTAQNGLFSSWQPGGARFAVLFPLGVFHGCY</sequence>
<evidence type="ECO:0000313" key="2">
    <source>
        <dbReference type="Proteomes" id="UP000184226"/>
    </source>
</evidence>
<evidence type="ECO:0000313" key="1">
    <source>
        <dbReference type="EMBL" id="SHI18761.1"/>
    </source>
</evidence>
<gene>
    <name evidence="1" type="ORF">SAMN04488135_11236</name>
</gene>
<dbReference type="EMBL" id="FQXE01000012">
    <property type="protein sequence ID" value="SHI18761.1"/>
    <property type="molecule type" value="Genomic_DNA"/>
</dbReference>
<reference evidence="1 2" key="1">
    <citation type="submission" date="2016-11" db="EMBL/GenBank/DDBJ databases">
        <authorList>
            <person name="Jaros S."/>
            <person name="Januszkiewicz K."/>
            <person name="Wedrychowicz H."/>
        </authorList>
    </citation>
    <scope>NUCLEOTIDE SEQUENCE [LARGE SCALE GENOMIC DNA]</scope>
    <source>
        <strain evidence="1 2">CGMCC 1.10190</strain>
    </source>
</reference>
<dbReference type="AlphaFoldDB" id="A0A1M5Z3J8"/>
<dbReference type="STRING" id="658167.SAMN04488135_11236"/>